<reference evidence="1 2" key="1">
    <citation type="journal article" date="2013" name="Genome Biol. Evol.">
        <title>Genome evolution and phylogenomic analysis of candidatus kinetoplastibacterium, the betaproteobacterial endosymbionts of strigomonas and angomonas.</title>
        <authorList>
            <person name="Alves J.M."/>
            <person name="Serrano M.G."/>
            <person name="Maia da Silva F."/>
            <person name="Voegtly L.J."/>
            <person name="Matveyev A.V."/>
            <person name="Teixeira M.M."/>
            <person name="Camargo E.P."/>
            <person name="Buck G.A."/>
        </authorList>
    </citation>
    <scope>NUCLEOTIDE SEQUENCE [LARGE SCALE GENOMIC DNA]</scope>
    <source>
        <strain evidence="1 2">TCC219</strain>
    </source>
</reference>
<accession>M1LYP0</accession>
<dbReference type="SUPFAM" id="SSF64383">
    <property type="entry name" value="Cell-division protein ZipA, C-terminal domain"/>
    <property type="match status" value="1"/>
</dbReference>
<sequence>MINNFFKYFINIIDRLKSNYFYKKHDFYVNKTVSLLSENCKHTSLNSSEGHDFHDLDPFIEVGILVNLKPNVKGIELSCHLEEFRKISDSLVRVVFEDSIGKRSEILYNNNSYVSVNVFVTLANRSGPIDSEQWDKIVSISRKLANSFNATITVPDKQIVINKAKNLDHLCASLDAHIKFRILANHYFSKEELTEIICDFGFNKFNDVYILRSDNIKVYLSDDSAHLNSKSNNKCELSIIMDIPCSVQDKNILNVFFDLSNSIAKKLDAKLVDSNGFILNNDSKEIISSQLNRLFKKLDDSGFTSGNYRSRRVFK</sequence>
<dbReference type="STRING" id="1208921.ST1E_0853"/>
<dbReference type="GO" id="GO:0090529">
    <property type="term" value="P:cell septum assembly"/>
    <property type="evidence" value="ECO:0007669"/>
    <property type="project" value="InterPro"/>
</dbReference>
<dbReference type="PATRIC" id="fig|1208921.3.peg.471"/>
<dbReference type="RefSeq" id="WP_015389670.1">
    <property type="nucleotide sequence ID" value="NC_020284.1"/>
</dbReference>
<dbReference type="InterPro" id="IPR036765">
    <property type="entry name" value="ZipA_FtsZ-bd_C_sf"/>
</dbReference>
<evidence type="ECO:0000313" key="2">
    <source>
        <dbReference type="Proteomes" id="UP000011658"/>
    </source>
</evidence>
<dbReference type="EMBL" id="CP003806">
    <property type="protein sequence ID" value="AGF49186.1"/>
    <property type="molecule type" value="Genomic_DNA"/>
</dbReference>
<dbReference type="OrthoDB" id="8521018at2"/>
<dbReference type="eggNOG" id="COG3115">
    <property type="taxonomic scope" value="Bacteria"/>
</dbReference>
<keyword evidence="2" id="KW-1185">Reference proteome</keyword>
<dbReference type="HOGENOM" id="CLU_040030_1_0_4"/>
<evidence type="ECO:0008006" key="3">
    <source>
        <dbReference type="Google" id="ProtNLM"/>
    </source>
</evidence>
<protein>
    <recommendedName>
        <fullName evidence="3">Cell division protein ZipA</fullName>
    </recommendedName>
</protein>
<organism evidence="1 2">
    <name type="scientific">Candidatus Kinetoplastidibacterium galati TCC219</name>
    <dbReference type="NCBI Taxonomy" id="1208921"/>
    <lineage>
        <taxon>Bacteria</taxon>
        <taxon>Pseudomonadati</taxon>
        <taxon>Pseudomonadota</taxon>
        <taxon>Betaproteobacteria</taxon>
        <taxon>Candidatus Kinetoplastidibacterium</taxon>
    </lineage>
</organism>
<dbReference type="Gene3D" id="3.30.1400.10">
    <property type="entry name" value="ZipA, C-terminal FtsZ-binding domain"/>
    <property type="match status" value="1"/>
</dbReference>
<dbReference type="Proteomes" id="UP000011658">
    <property type="component" value="Chromosome"/>
</dbReference>
<name>M1LYP0_9PROT</name>
<dbReference type="KEGG" id="kga:ST1E_0853"/>
<gene>
    <name evidence="1" type="ORF">ST1E_0853</name>
</gene>
<proteinExistence type="predicted"/>
<dbReference type="AlphaFoldDB" id="M1LYP0"/>
<evidence type="ECO:0000313" key="1">
    <source>
        <dbReference type="EMBL" id="AGF49186.1"/>
    </source>
</evidence>